<accession>D3SMB2</accession>
<dbReference type="RefSeq" id="WP_012992298.1">
    <property type="nucleotide sequence ID" value="NC_013894.1"/>
</dbReference>
<dbReference type="STRING" id="638303.Thal_1260"/>
<dbReference type="InterPro" id="IPR003749">
    <property type="entry name" value="ThiS/MoaD-like"/>
</dbReference>
<gene>
    <name evidence="4" type="ordered locus">Thal_1260</name>
</gene>
<dbReference type="Proteomes" id="UP000002043">
    <property type="component" value="Chromosome"/>
</dbReference>
<organism evidence="4 5">
    <name type="scientific">Thermocrinis albus (strain DSM 14484 / JCM 11386 / HI 11/12)</name>
    <dbReference type="NCBI Taxonomy" id="638303"/>
    <lineage>
        <taxon>Bacteria</taxon>
        <taxon>Pseudomonadati</taxon>
        <taxon>Aquificota</taxon>
        <taxon>Aquificia</taxon>
        <taxon>Aquificales</taxon>
        <taxon>Aquificaceae</taxon>
        <taxon>Thermocrinis</taxon>
    </lineage>
</organism>
<comment type="similarity">
    <text evidence="2">Belongs to the MoaD family.</text>
</comment>
<dbReference type="GO" id="GO:0000166">
    <property type="term" value="F:nucleotide binding"/>
    <property type="evidence" value="ECO:0007669"/>
    <property type="project" value="UniProtKB-KW"/>
</dbReference>
<keyword evidence="1" id="KW-0547">Nucleotide-binding</keyword>
<keyword evidence="5" id="KW-1185">Reference proteome</keyword>
<dbReference type="SUPFAM" id="SSF54285">
    <property type="entry name" value="MoaD/ThiS"/>
    <property type="match status" value="1"/>
</dbReference>
<dbReference type="AlphaFoldDB" id="D3SMB2"/>
<dbReference type="InterPro" id="IPR012675">
    <property type="entry name" value="Beta-grasp_dom_sf"/>
</dbReference>
<dbReference type="eggNOG" id="COG1977">
    <property type="taxonomic scope" value="Bacteria"/>
</dbReference>
<protein>
    <recommendedName>
        <fullName evidence="3">Molybdopterin synthase sulfur carrier subunit</fullName>
    </recommendedName>
</protein>
<dbReference type="Pfam" id="PF02597">
    <property type="entry name" value="ThiS"/>
    <property type="match status" value="1"/>
</dbReference>
<dbReference type="PANTHER" id="PTHR33359:SF1">
    <property type="entry name" value="MOLYBDOPTERIN SYNTHASE SULFUR CARRIER SUBUNIT"/>
    <property type="match status" value="1"/>
</dbReference>
<dbReference type="Gene3D" id="3.10.20.30">
    <property type="match status" value="1"/>
</dbReference>
<dbReference type="CDD" id="cd00754">
    <property type="entry name" value="Ubl_MoaD"/>
    <property type="match status" value="1"/>
</dbReference>
<name>D3SMB2_THEAH</name>
<reference evidence="5" key="1">
    <citation type="journal article" date="2010" name="Stand. Genomic Sci.">
        <title>Complete genome sequence of Thermocrinis albus type strain (HI 11/12T).</title>
        <authorList>
            <person name="Wirth R."/>
            <person name="Sikorski J."/>
            <person name="Brambilla E."/>
            <person name="Misra M."/>
            <person name="Lapidus A."/>
            <person name="Copeland A."/>
            <person name="Nolan M."/>
            <person name="Lucas S."/>
            <person name="Chen F."/>
            <person name="Tice H."/>
            <person name="Cheng J.F."/>
            <person name="Han C."/>
            <person name="Detter J.C."/>
            <person name="Tapia R."/>
            <person name="Bruce D."/>
            <person name="Goodwin L."/>
            <person name="Pitluck S."/>
            <person name="Pati A."/>
            <person name="Anderson I."/>
            <person name="Ivanova N."/>
            <person name="Mavromatis K."/>
            <person name="Mikhailova N."/>
            <person name="Chen A."/>
            <person name="Palaniappan K."/>
            <person name="Bilek Y."/>
            <person name="Hader T."/>
            <person name="Land M."/>
            <person name="Hauser L."/>
            <person name="Chang Y.J."/>
            <person name="Jeffries C.D."/>
            <person name="Tindall B.J."/>
            <person name="Rohde M."/>
            <person name="Goker M."/>
            <person name="Bristow J."/>
            <person name="Eisen J.A."/>
            <person name="Markowitz V."/>
            <person name="Hugenholtz P."/>
            <person name="Kyrpides N.C."/>
            <person name="Klenk H.P."/>
        </authorList>
    </citation>
    <scope>NUCLEOTIDE SEQUENCE [LARGE SCALE GENOMIC DNA]</scope>
    <source>
        <strain evidence="5">DSM 14484 / JCM 11386 / HI 11/12</strain>
    </source>
</reference>
<dbReference type="KEGG" id="tal:Thal_1260"/>
<dbReference type="NCBIfam" id="TIGR01682">
    <property type="entry name" value="moaD"/>
    <property type="match status" value="1"/>
</dbReference>
<dbReference type="HOGENOM" id="CLU_114601_4_3_0"/>
<evidence type="ECO:0000313" key="4">
    <source>
        <dbReference type="EMBL" id="ADC89892.1"/>
    </source>
</evidence>
<evidence type="ECO:0000313" key="5">
    <source>
        <dbReference type="Proteomes" id="UP000002043"/>
    </source>
</evidence>
<dbReference type="InterPro" id="IPR016155">
    <property type="entry name" value="Mopterin_synth/thiamin_S_b"/>
</dbReference>
<evidence type="ECO:0000256" key="3">
    <source>
        <dbReference type="ARBA" id="ARBA00024247"/>
    </source>
</evidence>
<sequence>MEIFYFSVLKEKLGKDRESLEFSGKVEDLRRFLEERYPHVRDILVLCRFAVNEEYVSDHHTLRGDERVAVIPPVSGG</sequence>
<dbReference type="UniPathway" id="UPA00344"/>
<evidence type="ECO:0000256" key="1">
    <source>
        <dbReference type="ARBA" id="ARBA00022741"/>
    </source>
</evidence>
<evidence type="ECO:0000256" key="2">
    <source>
        <dbReference type="ARBA" id="ARBA00024200"/>
    </source>
</evidence>
<dbReference type="EMBL" id="CP001931">
    <property type="protein sequence ID" value="ADC89892.1"/>
    <property type="molecule type" value="Genomic_DNA"/>
</dbReference>
<dbReference type="GO" id="GO:0006777">
    <property type="term" value="P:Mo-molybdopterin cofactor biosynthetic process"/>
    <property type="evidence" value="ECO:0007669"/>
    <property type="project" value="InterPro"/>
</dbReference>
<dbReference type="InterPro" id="IPR044672">
    <property type="entry name" value="MOCS2A"/>
</dbReference>
<dbReference type="GO" id="GO:1990133">
    <property type="term" value="C:molybdopterin adenylyltransferase complex"/>
    <property type="evidence" value="ECO:0007669"/>
    <property type="project" value="TreeGrafter"/>
</dbReference>
<dbReference type="OrthoDB" id="9801945at2"/>
<proteinExistence type="inferred from homology"/>
<dbReference type="PANTHER" id="PTHR33359">
    <property type="entry name" value="MOLYBDOPTERIN SYNTHASE SULFUR CARRIER SUBUNIT"/>
    <property type="match status" value="1"/>
</dbReference>